<evidence type="ECO:0000256" key="1">
    <source>
        <dbReference type="ARBA" id="ARBA00022527"/>
    </source>
</evidence>
<dbReference type="GO" id="GO:0005634">
    <property type="term" value="C:nucleus"/>
    <property type="evidence" value="ECO:0007669"/>
    <property type="project" value="TreeGrafter"/>
</dbReference>
<keyword evidence="1" id="KW-0723">Serine/threonine-protein kinase</keyword>
<feature type="region of interest" description="Disordered" evidence="6">
    <location>
        <begin position="94"/>
        <end position="117"/>
    </location>
</feature>
<proteinExistence type="predicted"/>
<dbReference type="GO" id="GO:0005524">
    <property type="term" value="F:ATP binding"/>
    <property type="evidence" value="ECO:0007669"/>
    <property type="project" value="UniProtKB-KW"/>
</dbReference>
<dbReference type="GO" id="GO:0034501">
    <property type="term" value="P:protein localization to kinetochore"/>
    <property type="evidence" value="ECO:0007669"/>
    <property type="project" value="TreeGrafter"/>
</dbReference>
<dbReference type="SUPFAM" id="SSF56112">
    <property type="entry name" value="Protein kinase-like (PK-like)"/>
    <property type="match status" value="1"/>
</dbReference>
<name>A0A914XRA9_9BILA</name>
<dbReference type="WBParaSite" id="PSU_v2.g10530.t1">
    <property type="protein sequence ID" value="PSU_v2.g10530.t1"/>
    <property type="gene ID" value="PSU_v2.g10530"/>
</dbReference>
<evidence type="ECO:0000313" key="8">
    <source>
        <dbReference type="Proteomes" id="UP000887577"/>
    </source>
</evidence>
<dbReference type="GO" id="GO:0007059">
    <property type="term" value="P:chromosome segregation"/>
    <property type="evidence" value="ECO:0007669"/>
    <property type="project" value="TreeGrafter"/>
</dbReference>
<evidence type="ECO:0000256" key="4">
    <source>
        <dbReference type="ARBA" id="ARBA00022777"/>
    </source>
</evidence>
<evidence type="ECO:0000256" key="5">
    <source>
        <dbReference type="ARBA" id="ARBA00022840"/>
    </source>
</evidence>
<dbReference type="Proteomes" id="UP000887577">
    <property type="component" value="Unplaced"/>
</dbReference>
<keyword evidence="4" id="KW-0418">Kinase</keyword>
<feature type="domain" description="Protein kinase" evidence="7">
    <location>
        <begin position="1"/>
        <end position="95"/>
    </location>
</feature>
<dbReference type="PROSITE" id="PS50011">
    <property type="entry name" value="PROTEIN_KINASE_DOM"/>
    <property type="match status" value="1"/>
</dbReference>
<dbReference type="PANTHER" id="PTHR22974:SF21">
    <property type="entry name" value="DUAL SPECIFICITY PROTEIN KINASE TTK"/>
    <property type="match status" value="1"/>
</dbReference>
<dbReference type="Pfam" id="PF00069">
    <property type="entry name" value="Pkinase"/>
    <property type="match status" value="1"/>
</dbReference>
<reference evidence="9" key="1">
    <citation type="submission" date="2022-11" db="UniProtKB">
        <authorList>
            <consortium name="WormBaseParasite"/>
        </authorList>
    </citation>
    <scope>IDENTIFICATION</scope>
</reference>
<dbReference type="PANTHER" id="PTHR22974">
    <property type="entry name" value="MIXED LINEAGE PROTEIN KINASE"/>
    <property type="match status" value="1"/>
</dbReference>
<dbReference type="GO" id="GO:0004712">
    <property type="term" value="F:protein serine/threonine/tyrosine kinase activity"/>
    <property type="evidence" value="ECO:0007669"/>
    <property type="project" value="TreeGrafter"/>
</dbReference>
<dbReference type="GO" id="GO:0004674">
    <property type="term" value="F:protein serine/threonine kinase activity"/>
    <property type="evidence" value="ECO:0007669"/>
    <property type="project" value="UniProtKB-KW"/>
</dbReference>
<dbReference type="GO" id="GO:0007094">
    <property type="term" value="P:mitotic spindle assembly checkpoint signaling"/>
    <property type="evidence" value="ECO:0007669"/>
    <property type="project" value="TreeGrafter"/>
</dbReference>
<dbReference type="AlphaFoldDB" id="A0A914XRA9"/>
<accession>A0A914XRA9</accession>
<keyword evidence="3" id="KW-0547">Nucleotide-binding</keyword>
<keyword evidence="8" id="KW-1185">Reference proteome</keyword>
<evidence type="ECO:0000313" key="9">
    <source>
        <dbReference type="WBParaSite" id="PSU_v2.g10530.t1"/>
    </source>
</evidence>
<keyword evidence="2" id="KW-0808">Transferase</keyword>
<sequence>MSPESIQHRGDDDKVHIPLASDIWSLGCILYLMVYGTPPFGHITSQMAKINAILYKDIEYKPIEDEQLLNCMQLCLQRNYQNRPTVSQLLEHPYLRPSSSSTSTTKDSAISSLNSSMNESTEEDSIIVGKIFEEVSNNTPRTASKNVYKMLKAHTICTN</sequence>
<keyword evidence="5" id="KW-0067">ATP-binding</keyword>
<evidence type="ECO:0000259" key="7">
    <source>
        <dbReference type="PROSITE" id="PS50011"/>
    </source>
</evidence>
<dbReference type="GO" id="GO:0033316">
    <property type="term" value="P:meiotic spindle assembly checkpoint signaling"/>
    <property type="evidence" value="ECO:0007669"/>
    <property type="project" value="TreeGrafter"/>
</dbReference>
<evidence type="ECO:0000256" key="6">
    <source>
        <dbReference type="SAM" id="MobiDB-lite"/>
    </source>
</evidence>
<evidence type="ECO:0000256" key="2">
    <source>
        <dbReference type="ARBA" id="ARBA00022679"/>
    </source>
</evidence>
<dbReference type="InterPro" id="IPR000719">
    <property type="entry name" value="Prot_kinase_dom"/>
</dbReference>
<dbReference type="Gene3D" id="1.10.510.10">
    <property type="entry name" value="Transferase(Phosphotransferase) domain 1"/>
    <property type="match status" value="1"/>
</dbReference>
<dbReference type="InterPro" id="IPR011009">
    <property type="entry name" value="Kinase-like_dom_sf"/>
</dbReference>
<evidence type="ECO:0000256" key="3">
    <source>
        <dbReference type="ARBA" id="ARBA00022741"/>
    </source>
</evidence>
<feature type="compositionally biased region" description="Low complexity" evidence="6">
    <location>
        <begin position="98"/>
        <end position="112"/>
    </location>
</feature>
<organism evidence="8 9">
    <name type="scientific">Panagrolaimus superbus</name>
    <dbReference type="NCBI Taxonomy" id="310955"/>
    <lineage>
        <taxon>Eukaryota</taxon>
        <taxon>Metazoa</taxon>
        <taxon>Ecdysozoa</taxon>
        <taxon>Nematoda</taxon>
        <taxon>Chromadorea</taxon>
        <taxon>Rhabditida</taxon>
        <taxon>Tylenchina</taxon>
        <taxon>Panagrolaimomorpha</taxon>
        <taxon>Panagrolaimoidea</taxon>
        <taxon>Panagrolaimidae</taxon>
        <taxon>Panagrolaimus</taxon>
    </lineage>
</organism>
<dbReference type="GO" id="GO:0000776">
    <property type="term" value="C:kinetochore"/>
    <property type="evidence" value="ECO:0007669"/>
    <property type="project" value="TreeGrafter"/>
</dbReference>
<protein>
    <submittedName>
        <fullName evidence="9">Protein kinase domain-containing protein</fullName>
    </submittedName>
</protein>